<proteinExistence type="predicted"/>
<dbReference type="AlphaFoldDB" id="A0AAV0ZCM5"/>
<dbReference type="Proteomes" id="UP001157006">
    <property type="component" value="Chromosome 1S"/>
</dbReference>
<organism evidence="2 3">
    <name type="scientific">Vicia faba</name>
    <name type="common">Broad bean</name>
    <name type="synonym">Faba vulgaris</name>
    <dbReference type="NCBI Taxonomy" id="3906"/>
    <lineage>
        <taxon>Eukaryota</taxon>
        <taxon>Viridiplantae</taxon>
        <taxon>Streptophyta</taxon>
        <taxon>Embryophyta</taxon>
        <taxon>Tracheophyta</taxon>
        <taxon>Spermatophyta</taxon>
        <taxon>Magnoliopsida</taxon>
        <taxon>eudicotyledons</taxon>
        <taxon>Gunneridae</taxon>
        <taxon>Pentapetalae</taxon>
        <taxon>rosids</taxon>
        <taxon>fabids</taxon>
        <taxon>Fabales</taxon>
        <taxon>Fabaceae</taxon>
        <taxon>Papilionoideae</taxon>
        <taxon>50 kb inversion clade</taxon>
        <taxon>NPAAA clade</taxon>
        <taxon>Hologalegina</taxon>
        <taxon>IRL clade</taxon>
        <taxon>Fabeae</taxon>
        <taxon>Vicia</taxon>
    </lineage>
</organism>
<name>A0AAV0ZCM5_VICFA</name>
<gene>
    <name evidence="2" type="ORF">VFH_I195640</name>
</gene>
<reference evidence="2 3" key="1">
    <citation type="submission" date="2023-01" db="EMBL/GenBank/DDBJ databases">
        <authorList>
            <person name="Kreplak J."/>
        </authorList>
    </citation>
    <scope>NUCLEOTIDE SEQUENCE [LARGE SCALE GENOMIC DNA]</scope>
</reference>
<evidence type="ECO:0000256" key="1">
    <source>
        <dbReference type="SAM" id="MobiDB-lite"/>
    </source>
</evidence>
<dbReference type="EMBL" id="OX451735">
    <property type="protein sequence ID" value="CAI8595536.1"/>
    <property type="molecule type" value="Genomic_DNA"/>
</dbReference>
<feature type="region of interest" description="Disordered" evidence="1">
    <location>
        <begin position="117"/>
        <end position="147"/>
    </location>
</feature>
<accession>A0AAV0ZCM5</accession>
<sequence length="147" mass="17141">MQMELSFSLAYRRNIFRRPSPQCLTPFQSDPHQRQWLRESMFISFVPSFFNLRLKSSYSPSSSSFVSDLRLYHLISKLRRRPLLRGSKRVSDLTSMMSSTSRFQTCLRSHFDDIGGENSVTKSEEDTLKDDNEDTESCRSSLKIVEP</sequence>
<protein>
    <submittedName>
        <fullName evidence="2">Uncharacterized protein</fullName>
    </submittedName>
</protein>
<evidence type="ECO:0000313" key="2">
    <source>
        <dbReference type="EMBL" id="CAI8595536.1"/>
    </source>
</evidence>
<keyword evidence="3" id="KW-1185">Reference proteome</keyword>
<evidence type="ECO:0000313" key="3">
    <source>
        <dbReference type="Proteomes" id="UP001157006"/>
    </source>
</evidence>